<keyword evidence="1" id="KW-0596">Phosphopantetheine</keyword>
<dbReference type="InterPro" id="IPR036736">
    <property type="entry name" value="ACP-like_sf"/>
</dbReference>
<dbReference type="PROSITE" id="PS50075">
    <property type="entry name" value="CARRIER"/>
    <property type="match status" value="1"/>
</dbReference>
<dbReference type="Pfam" id="PF02801">
    <property type="entry name" value="Ketoacyl-synt_C"/>
    <property type="match status" value="1"/>
</dbReference>
<dbReference type="InterPro" id="IPR020806">
    <property type="entry name" value="PKS_PP-bd"/>
</dbReference>
<dbReference type="Pfam" id="PF00109">
    <property type="entry name" value="ketoacyl-synt"/>
    <property type="match status" value="1"/>
</dbReference>
<dbReference type="PROSITE" id="PS00606">
    <property type="entry name" value="KS3_1"/>
    <property type="match status" value="1"/>
</dbReference>
<accession>A0ABZ2M434</accession>
<dbReference type="Pfam" id="PF22621">
    <property type="entry name" value="CurL-like_PKS_C"/>
    <property type="match status" value="1"/>
</dbReference>
<dbReference type="Gene3D" id="3.40.47.10">
    <property type="match status" value="1"/>
</dbReference>
<sequence>MRSNGVMVNGVSREEGYRLPVAVVGIGLRVAGASSPGALWELLCDGVDATGDIPSTRWDMGALHDPSAARPGTMRSRRAALLDDVHMVDPAAFRLTKRELRQMDPQHRVLLEAAWFAFEDAGIPLDELRGSRTGVFAGINFSDFQRLLTRDWSAIDGYAVLGTTPSFAANRISYAFDLRGPSTCVSVGCASSTTALHEACRSLALGEVDLAIAGGVELMLSPDGSILLSQAGVLSANGQCRTLDAAADGYVRGEGACMVVLKPLAKVDASDRVYAVIRGSAVNHNGRNDWIMAPSERAQADVISEASARGGVSASSIDYVDLHGSAFLKGDALEAAAIARALGDPAARPPCRLGAISNNLGYLGAAGGAAQLIKVCLSLHHRVLPPTIHVDVPNPQIAFEELGLQVQTRLAPWPERESGEPRRAGVISTSLGGSNAFIVLEAAPDTAADDRASHAAGVDGESRGFVLVVSAHTGAALERRVLAFGDFLREGRLDAAHSGHAHSGHAHSGHAHSGHAHSDGALTDICYTAAFKRQHHAHRAAFLARDRRGLVAQLDRFVRGSARALFAEEGTPEELLDVGRIYVAEGRVLATAMPSAGGRCVSLPVFPFQRQTLWPEWLTVAEVSRGPMEGRGREPAQNMERAASFEIRSIPAHRREERLVRFLREQVAEVLELDVERVDTRAKTLFELGLTSVGVVLIAHRIARTLGVDVTPTTLFELPRIELLSSWLLERLAMESEPARDEGAAFAVDGAPAHGGDDDDFVRAIAQLSDQEARDLIAQKLQEISLEVES</sequence>
<protein>
    <submittedName>
        <fullName evidence="6">Phosphopantetheine-binding protein</fullName>
    </submittedName>
</protein>
<dbReference type="Pfam" id="PF00550">
    <property type="entry name" value="PP-binding"/>
    <property type="match status" value="1"/>
</dbReference>
<dbReference type="Proteomes" id="UP001370348">
    <property type="component" value="Chromosome"/>
</dbReference>
<dbReference type="EMBL" id="CP089984">
    <property type="protein sequence ID" value="WXB17705.1"/>
    <property type="molecule type" value="Genomic_DNA"/>
</dbReference>
<dbReference type="InterPro" id="IPR014031">
    <property type="entry name" value="Ketoacyl_synth_C"/>
</dbReference>
<keyword evidence="2" id="KW-0597">Phosphoprotein</keyword>
<dbReference type="Gene3D" id="3.30.70.3290">
    <property type="match status" value="1"/>
</dbReference>
<keyword evidence="7" id="KW-1185">Reference proteome</keyword>
<keyword evidence="3" id="KW-0808">Transferase</keyword>
<dbReference type="PANTHER" id="PTHR43775:SF37">
    <property type="entry name" value="SI:DKEY-61P9.11"/>
    <property type="match status" value="1"/>
</dbReference>
<organism evidence="6 7">
    <name type="scientific">Pendulispora albinea</name>
    <dbReference type="NCBI Taxonomy" id="2741071"/>
    <lineage>
        <taxon>Bacteria</taxon>
        <taxon>Pseudomonadati</taxon>
        <taxon>Myxococcota</taxon>
        <taxon>Myxococcia</taxon>
        <taxon>Myxococcales</taxon>
        <taxon>Sorangiineae</taxon>
        <taxon>Pendulisporaceae</taxon>
        <taxon>Pendulispora</taxon>
    </lineage>
</organism>
<feature type="domain" description="Ketosynthase family 3 (KS3)" evidence="5">
    <location>
        <begin position="18"/>
        <end position="442"/>
    </location>
</feature>
<evidence type="ECO:0000259" key="5">
    <source>
        <dbReference type="PROSITE" id="PS52004"/>
    </source>
</evidence>
<gene>
    <name evidence="6" type="ORF">LZC94_10630</name>
</gene>
<evidence type="ECO:0000256" key="1">
    <source>
        <dbReference type="ARBA" id="ARBA00022450"/>
    </source>
</evidence>
<dbReference type="SMART" id="SM00825">
    <property type="entry name" value="PKS_KS"/>
    <property type="match status" value="1"/>
</dbReference>
<evidence type="ECO:0000313" key="6">
    <source>
        <dbReference type="EMBL" id="WXB17705.1"/>
    </source>
</evidence>
<dbReference type="InterPro" id="IPR050091">
    <property type="entry name" value="PKS_NRPS_Biosynth_Enz"/>
</dbReference>
<dbReference type="InterPro" id="IPR009081">
    <property type="entry name" value="PP-bd_ACP"/>
</dbReference>
<proteinExistence type="predicted"/>
<evidence type="ECO:0000256" key="2">
    <source>
        <dbReference type="ARBA" id="ARBA00022553"/>
    </source>
</evidence>
<reference evidence="6 7" key="1">
    <citation type="submission" date="2021-12" db="EMBL/GenBank/DDBJ databases">
        <title>Discovery of the Pendulisporaceae a myxobacterial family with distinct sporulation behavior and unique specialized metabolism.</title>
        <authorList>
            <person name="Garcia R."/>
            <person name="Popoff A."/>
            <person name="Bader C.D."/>
            <person name="Loehr J."/>
            <person name="Walesch S."/>
            <person name="Walt C."/>
            <person name="Boldt J."/>
            <person name="Bunk B."/>
            <person name="Haeckl F.J.F.P.J."/>
            <person name="Gunesch A.P."/>
            <person name="Birkelbach J."/>
            <person name="Nuebel U."/>
            <person name="Pietschmann T."/>
            <person name="Bach T."/>
            <person name="Mueller R."/>
        </authorList>
    </citation>
    <scope>NUCLEOTIDE SEQUENCE [LARGE SCALE GENOMIC DNA]</scope>
    <source>
        <strain evidence="6 7">MSr11954</strain>
    </source>
</reference>
<evidence type="ECO:0000313" key="7">
    <source>
        <dbReference type="Proteomes" id="UP001370348"/>
    </source>
</evidence>
<dbReference type="SUPFAM" id="SSF53901">
    <property type="entry name" value="Thiolase-like"/>
    <property type="match status" value="2"/>
</dbReference>
<dbReference type="Gene3D" id="1.10.1200.10">
    <property type="entry name" value="ACP-like"/>
    <property type="match status" value="1"/>
</dbReference>
<dbReference type="SUPFAM" id="SSF47336">
    <property type="entry name" value="ACP-like"/>
    <property type="match status" value="1"/>
</dbReference>
<feature type="domain" description="Carrier" evidence="4">
    <location>
        <begin position="657"/>
        <end position="732"/>
    </location>
</feature>
<dbReference type="PANTHER" id="PTHR43775">
    <property type="entry name" value="FATTY ACID SYNTHASE"/>
    <property type="match status" value="1"/>
</dbReference>
<dbReference type="SMART" id="SM00823">
    <property type="entry name" value="PKS_PP"/>
    <property type="match status" value="1"/>
</dbReference>
<dbReference type="InterPro" id="IPR018201">
    <property type="entry name" value="Ketoacyl_synth_AS"/>
</dbReference>
<dbReference type="Pfam" id="PF16197">
    <property type="entry name" value="KAsynt_C_assoc"/>
    <property type="match status" value="1"/>
</dbReference>
<dbReference type="SMART" id="SM01294">
    <property type="entry name" value="PKS_PP_betabranch"/>
    <property type="match status" value="1"/>
</dbReference>
<evidence type="ECO:0000256" key="3">
    <source>
        <dbReference type="ARBA" id="ARBA00022679"/>
    </source>
</evidence>
<dbReference type="RefSeq" id="WP_394827346.1">
    <property type="nucleotide sequence ID" value="NZ_CP089984.1"/>
</dbReference>
<dbReference type="InterPro" id="IPR032821">
    <property type="entry name" value="PKS_assoc"/>
</dbReference>
<dbReference type="InterPro" id="IPR020841">
    <property type="entry name" value="PKS_Beta-ketoAc_synthase_dom"/>
</dbReference>
<name>A0ABZ2M434_9BACT</name>
<dbReference type="CDD" id="cd00833">
    <property type="entry name" value="PKS"/>
    <property type="match status" value="1"/>
</dbReference>
<dbReference type="InterPro" id="IPR016039">
    <property type="entry name" value="Thiolase-like"/>
</dbReference>
<dbReference type="PROSITE" id="PS52004">
    <property type="entry name" value="KS3_2"/>
    <property type="match status" value="1"/>
</dbReference>
<evidence type="ECO:0000259" key="4">
    <source>
        <dbReference type="PROSITE" id="PS50075"/>
    </source>
</evidence>
<dbReference type="InterPro" id="IPR014030">
    <property type="entry name" value="Ketoacyl_synth_N"/>
</dbReference>